<dbReference type="InterPro" id="IPR008949">
    <property type="entry name" value="Isoprenoid_synthase_dom_sf"/>
</dbReference>
<name>A0A1D2YRX4_9BACI</name>
<keyword evidence="8" id="KW-0414">Isoprene biosynthesis</keyword>
<evidence type="ECO:0000313" key="14">
    <source>
        <dbReference type="Proteomes" id="UP000243739"/>
    </source>
</evidence>
<dbReference type="GO" id="GO:0046872">
    <property type="term" value="F:metal ion binding"/>
    <property type="evidence" value="ECO:0007669"/>
    <property type="project" value="UniProtKB-KW"/>
</dbReference>
<evidence type="ECO:0000256" key="4">
    <source>
        <dbReference type="ARBA" id="ARBA00015100"/>
    </source>
</evidence>
<comment type="cofactor">
    <cofactor evidence="1">
        <name>Mg(2+)</name>
        <dbReference type="ChEBI" id="CHEBI:18420"/>
    </cofactor>
</comment>
<keyword evidence="5 12" id="KW-0808">Transferase</keyword>
<sequence>MNDTNNSIKEYLTDKAGLINQAIIQYLPKNNVPDILKKSMEYSLMAGGKRIRPILALATYESFDKDIMEIIPVVINIELLHTYSLIHDDLPAMDDDDYRRGKLTNHKVFGEAIAILAGDALLTHAFGNMAKELRNLSQVSKDRVLQIIEEFADYAGASGMVGGQVVDLTNDQSSTTFEDLVYTHAHKTGDLIVFSIRLGALLAGANEKQLEALTKFGENIGFAFQIQDDILDVIGDSEKLGKQVGSDQINDKVTYPFFKGIEASKEEVRKLSNEAKDAIKDIGIDTKYLCRIADYLIFREN</sequence>
<accession>A0A1D2YRX4</accession>
<dbReference type="PANTHER" id="PTHR43281:SF1">
    <property type="entry name" value="FARNESYL DIPHOSPHATE SYNTHASE"/>
    <property type="match status" value="1"/>
</dbReference>
<evidence type="ECO:0000256" key="10">
    <source>
        <dbReference type="ARBA" id="ARBA00032873"/>
    </source>
</evidence>
<keyword evidence="7" id="KW-0460">Magnesium</keyword>
<keyword evidence="6" id="KW-0479">Metal-binding</keyword>
<reference evidence="13 14" key="1">
    <citation type="submission" date="2016-09" db="EMBL/GenBank/DDBJ databases">
        <title>Draft genome sequence for the type strain of Vulcanibacillus modesticaldus BR, a strictly anaerobic, moderately thermophilic, and nitrate-reducing bacterium from deep sea-hydrothermal vents of the Mid-Atlantic Ridge.</title>
        <authorList>
            <person name="Abin C.A."/>
            <person name="Hollibaugh J.T."/>
        </authorList>
    </citation>
    <scope>NUCLEOTIDE SEQUENCE [LARGE SCALE GENOMIC DNA]</scope>
    <source>
        <strain evidence="13 14">BR</strain>
    </source>
</reference>
<dbReference type="PROSITE" id="PS00444">
    <property type="entry name" value="POLYPRENYL_SYNTHASE_2"/>
    <property type="match status" value="1"/>
</dbReference>
<dbReference type="STRING" id="337097.BHF71_04855"/>
<dbReference type="InterPro" id="IPR053378">
    <property type="entry name" value="Prenyl_diphosphate_synthase"/>
</dbReference>
<dbReference type="Gene3D" id="1.10.600.10">
    <property type="entry name" value="Farnesyl Diphosphate Synthase"/>
    <property type="match status" value="1"/>
</dbReference>
<dbReference type="SUPFAM" id="SSF48576">
    <property type="entry name" value="Terpenoid synthases"/>
    <property type="match status" value="1"/>
</dbReference>
<dbReference type="SFLD" id="SFLDG01017">
    <property type="entry name" value="Polyprenyl_Transferase_Like"/>
    <property type="match status" value="1"/>
</dbReference>
<evidence type="ECO:0000256" key="6">
    <source>
        <dbReference type="ARBA" id="ARBA00022723"/>
    </source>
</evidence>
<comment type="caution">
    <text evidence="13">The sequence shown here is derived from an EMBL/GenBank/DDBJ whole genome shotgun (WGS) entry which is preliminary data.</text>
</comment>
<keyword evidence="14" id="KW-1185">Reference proteome</keyword>
<comment type="similarity">
    <text evidence="2 12">Belongs to the FPP/GGPP synthase family.</text>
</comment>
<evidence type="ECO:0000256" key="1">
    <source>
        <dbReference type="ARBA" id="ARBA00001946"/>
    </source>
</evidence>
<dbReference type="NCBIfam" id="NF045485">
    <property type="entry name" value="FPPsyn"/>
    <property type="match status" value="1"/>
</dbReference>
<evidence type="ECO:0000256" key="11">
    <source>
        <dbReference type="ARBA" id="ARBA00049399"/>
    </source>
</evidence>
<evidence type="ECO:0000256" key="5">
    <source>
        <dbReference type="ARBA" id="ARBA00022679"/>
    </source>
</evidence>
<dbReference type="OrthoDB" id="9805316at2"/>
<dbReference type="EMBL" id="MIJF01000100">
    <property type="protein sequence ID" value="OEF95558.1"/>
    <property type="molecule type" value="Genomic_DNA"/>
</dbReference>
<evidence type="ECO:0000256" key="12">
    <source>
        <dbReference type="RuleBase" id="RU004466"/>
    </source>
</evidence>
<dbReference type="CDD" id="cd00685">
    <property type="entry name" value="Trans_IPPS_HT"/>
    <property type="match status" value="1"/>
</dbReference>
<evidence type="ECO:0000256" key="9">
    <source>
        <dbReference type="ARBA" id="ARBA00032380"/>
    </source>
</evidence>
<gene>
    <name evidence="13" type="ORF">BHF71_04855</name>
</gene>
<dbReference type="SFLD" id="SFLDS00005">
    <property type="entry name" value="Isoprenoid_Synthase_Type_I"/>
    <property type="match status" value="1"/>
</dbReference>
<dbReference type="GO" id="GO:0016114">
    <property type="term" value="P:terpenoid biosynthetic process"/>
    <property type="evidence" value="ECO:0007669"/>
    <property type="project" value="UniProtKB-ARBA"/>
</dbReference>
<proteinExistence type="inferred from homology"/>
<dbReference type="InterPro" id="IPR033749">
    <property type="entry name" value="Polyprenyl_synt_CS"/>
</dbReference>
<dbReference type="PROSITE" id="PS00723">
    <property type="entry name" value="POLYPRENYL_SYNTHASE_1"/>
    <property type="match status" value="1"/>
</dbReference>
<dbReference type="GO" id="GO:0005737">
    <property type="term" value="C:cytoplasm"/>
    <property type="evidence" value="ECO:0007669"/>
    <property type="project" value="UniProtKB-ARBA"/>
</dbReference>
<comment type="catalytic activity">
    <reaction evidence="11">
        <text>isopentenyl diphosphate + (2E)-geranyl diphosphate = (2E,6E)-farnesyl diphosphate + diphosphate</text>
        <dbReference type="Rhea" id="RHEA:19361"/>
        <dbReference type="ChEBI" id="CHEBI:33019"/>
        <dbReference type="ChEBI" id="CHEBI:58057"/>
        <dbReference type="ChEBI" id="CHEBI:128769"/>
        <dbReference type="ChEBI" id="CHEBI:175763"/>
        <dbReference type="EC" id="2.5.1.10"/>
    </reaction>
</comment>
<evidence type="ECO:0000256" key="2">
    <source>
        <dbReference type="ARBA" id="ARBA00006706"/>
    </source>
</evidence>
<evidence type="ECO:0000256" key="3">
    <source>
        <dbReference type="ARBA" id="ARBA00012439"/>
    </source>
</evidence>
<dbReference type="EC" id="2.5.1.10" evidence="3"/>
<dbReference type="InterPro" id="IPR000092">
    <property type="entry name" value="Polyprenyl_synt"/>
</dbReference>
<organism evidence="13 14">
    <name type="scientific">Vulcanibacillus modesticaldus</name>
    <dbReference type="NCBI Taxonomy" id="337097"/>
    <lineage>
        <taxon>Bacteria</taxon>
        <taxon>Bacillati</taxon>
        <taxon>Bacillota</taxon>
        <taxon>Bacilli</taxon>
        <taxon>Bacillales</taxon>
        <taxon>Bacillaceae</taxon>
        <taxon>Vulcanibacillus</taxon>
    </lineage>
</organism>
<protein>
    <recommendedName>
        <fullName evidence="4">Farnesyl diphosphate synthase</fullName>
        <ecNumber evidence="3">2.5.1.10</ecNumber>
    </recommendedName>
    <alternativeName>
        <fullName evidence="10">(2E,6E)-farnesyl diphosphate synthase</fullName>
    </alternativeName>
    <alternativeName>
        <fullName evidence="9">Geranyltranstransferase</fullName>
    </alternativeName>
</protein>
<dbReference type="AlphaFoldDB" id="A0A1D2YRX4"/>
<evidence type="ECO:0000256" key="8">
    <source>
        <dbReference type="ARBA" id="ARBA00023229"/>
    </source>
</evidence>
<dbReference type="Pfam" id="PF00348">
    <property type="entry name" value="polyprenyl_synt"/>
    <property type="match status" value="1"/>
</dbReference>
<dbReference type="PANTHER" id="PTHR43281">
    <property type="entry name" value="FARNESYL DIPHOSPHATE SYNTHASE"/>
    <property type="match status" value="1"/>
</dbReference>
<evidence type="ECO:0000313" key="13">
    <source>
        <dbReference type="EMBL" id="OEF95558.1"/>
    </source>
</evidence>
<dbReference type="Proteomes" id="UP000243739">
    <property type="component" value="Unassembled WGS sequence"/>
</dbReference>
<dbReference type="FunFam" id="1.10.600.10:FF:000001">
    <property type="entry name" value="Geranylgeranyl diphosphate synthase"/>
    <property type="match status" value="1"/>
</dbReference>
<evidence type="ECO:0000256" key="7">
    <source>
        <dbReference type="ARBA" id="ARBA00022842"/>
    </source>
</evidence>
<dbReference type="GO" id="GO:0004337">
    <property type="term" value="F:(2E,6E)-farnesyl diphosphate synthase activity"/>
    <property type="evidence" value="ECO:0007669"/>
    <property type="project" value="UniProtKB-EC"/>
</dbReference>